<sequence length="898" mass="104971">MKLFFVCLLAFKRQPCDREKEGTDVGLSALTSETQEEEEKALSGTIGEEEEEEPLESLKGATGNSHGESYEGRWSPARITAGFMAVVQRVMTWEALKEEMEGLSIKMNDKKVQTDNKEKELKEEKEIQTDDWRIGGRDKKIQVTGTCQKGCIGMQESRGTDTKSDEATKDTLLSVSSELKDEHSLYLEDIQPLKQKTTGVLAEVTELVARLENERKEAEEALEFEKRRRKKLYLHADSLSLWRLQELPIAVQKEWEKCSQDIEELQWHFEEKNQQLQNAVTELTKIDVANAKIVEHINFMKTYSPLLGEKLGYEGDCIEEVKKIYRETRSIYDIVHNKLVEVRKSHEAITAQCERNRKSMSEQIEATEELLNHLMNELKEAGKLYDDFCTMINEKKEAILQHKKHLEELIKQEVDTKAALVSWRDKIKRLALKIIAQENENKDLLDSYLEEMKNMECTKSTKESDIEDLKYKLRSYLQEMVDLQKENNRLREENGGFMQKFRESSRRKVGFQSEIQVLQKNIRRLEEHLKKVNKELYTAQLAYDEAKTKLEELEQTITKNKMRFKNLEENVKKQIRDEVSAWKLTQKRLRALQADLDKKRKEHEKLQEKIRRKLAELEQRVAEQTELLSKNKERQKHLIEEIADVNKKIRELDEKEKKFKKELDDQKSSLQNLLTDLKNKYLDILGQLTKVNEDIAKFQNEIAKLNALSKGKQRQVDATEKSIAALRKKYARIKSKEQNAQTLVDFLHERLDYVRKKVKTDGRVFEELLWDRQETLKMNKSALEEALDENLRLAQEYQMLQICYLTNKNELMDFYDHKVRAEAALRDQQQLSQLQRKLHRALVEYFKLRALCSQAGLAKFQATSHENVQKILAVQGGLSEALEHTETFLKSLTDGSST</sequence>
<keyword evidence="4" id="KW-1185">Reference proteome</keyword>
<dbReference type="InterPro" id="IPR038826">
    <property type="entry name" value="CCDC178"/>
</dbReference>
<gene>
    <name evidence="3" type="ORF">JRQ81_012692</name>
</gene>
<protein>
    <recommendedName>
        <fullName evidence="5">Coiled-coil domain-containing protein 178</fullName>
    </recommendedName>
</protein>
<evidence type="ECO:0008006" key="5">
    <source>
        <dbReference type="Google" id="ProtNLM"/>
    </source>
</evidence>
<dbReference type="SUPFAM" id="SSF90257">
    <property type="entry name" value="Myosin rod fragments"/>
    <property type="match status" value="1"/>
</dbReference>
<feature type="coiled-coil region" evidence="1">
    <location>
        <begin position="350"/>
        <end position="736"/>
    </location>
</feature>
<dbReference type="EMBL" id="JAPFRF010000003">
    <property type="protein sequence ID" value="KAJ7338790.1"/>
    <property type="molecule type" value="Genomic_DNA"/>
</dbReference>
<evidence type="ECO:0000313" key="4">
    <source>
        <dbReference type="Proteomes" id="UP001142489"/>
    </source>
</evidence>
<keyword evidence="1" id="KW-0175">Coiled coil</keyword>
<feature type="coiled-coil region" evidence="1">
    <location>
        <begin position="194"/>
        <end position="235"/>
    </location>
</feature>
<evidence type="ECO:0000313" key="3">
    <source>
        <dbReference type="EMBL" id="KAJ7338790.1"/>
    </source>
</evidence>
<dbReference type="AlphaFoldDB" id="A0A9Q0Y4A2"/>
<evidence type="ECO:0000256" key="2">
    <source>
        <dbReference type="SAM" id="MobiDB-lite"/>
    </source>
</evidence>
<feature type="region of interest" description="Disordered" evidence="2">
    <location>
        <begin position="20"/>
        <end position="71"/>
    </location>
</feature>
<evidence type="ECO:0000256" key="1">
    <source>
        <dbReference type="SAM" id="Coils"/>
    </source>
</evidence>
<dbReference type="PANTHER" id="PTHR35088:SF1">
    <property type="entry name" value="COILED-COIL DOMAIN-CONTAINING PROTEIN 178"/>
    <property type="match status" value="1"/>
</dbReference>
<accession>A0A9Q0Y4A2</accession>
<reference evidence="3" key="1">
    <citation type="journal article" date="2023" name="DNA Res.">
        <title>Chromosome-level genome assembly of Phrynocephalus forsythii using third-generation DNA sequencing and Hi-C analysis.</title>
        <authorList>
            <person name="Qi Y."/>
            <person name="Zhao W."/>
            <person name="Zhao Y."/>
            <person name="Niu C."/>
            <person name="Cao S."/>
            <person name="Zhang Y."/>
        </authorList>
    </citation>
    <scope>NUCLEOTIDE SEQUENCE</scope>
    <source>
        <tissue evidence="3">Muscle</tissue>
    </source>
</reference>
<proteinExistence type="predicted"/>
<organism evidence="3 4">
    <name type="scientific">Phrynocephalus forsythii</name>
    <dbReference type="NCBI Taxonomy" id="171643"/>
    <lineage>
        <taxon>Eukaryota</taxon>
        <taxon>Metazoa</taxon>
        <taxon>Chordata</taxon>
        <taxon>Craniata</taxon>
        <taxon>Vertebrata</taxon>
        <taxon>Euteleostomi</taxon>
        <taxon>Lepidosauria</taxon>
        <taxon>Squamata</taxon>
        <taxon>Bifurcata</taxon>
        <taxon>Unidentata</taxon>
        <taxon>Episquamata</taxon>
        <taxon>Toxicofera</taxon>
        <taxon>Iguania</taxon>
        <taxon>Acrodonta</taxon>
        <taxon>Agamidae</taxon>
        <taxon>Agaminae</taxon>
        <taxon>Phrynocephalus</taxon>
    </lineage>
</organism>
<name>A0A9Q0Y4A2_9SAUR</name>
<comment type="caution">
    <text evidence="3">The sequence shown here is derived from an EMBL/GenBank/DDBJ whole genome shotgun (WGS) entry which is preliminary data.</text>
</comment>
<dbReference type="Proteomes" id="UP001142489">
    <property type="component" value="Unassembled WGS sequence"/>
</dbReference>
<dbReference type="Gene3D" id="1.10.287.1490">
    <property type="match status" value="1"/>
</dbReference>
<dbReference type="OrthoDB" id="10010556at2759"/>
<dbReference type="PANTHER" id="PTHR35088">
    <property type="entry name" value="COILED-COIL DOMAIN-CONTAINING PROTEIN 178"/>
    <property type="match status" value="1"/>
</dbReference>